<dbReference type="Proteomes" id="UP001266305">
    <property type="component" value="Unassembled WGS sequence"/>
</dbReference>
<organism evidence="1 2">
    <name type="scientific">Saguinus oedipus</name>
    <name type="common">Cotton-top tamarin</name>
    <name type="synonym">Oedipomidas oedipus</name>
    <dbReference type="NCBI Taxonomy" id="9490"/>
    <lineage>
        <taxon>Eukaryota</taxon>
        <taxon>Metazoa</taxon>
        <taxon>Chordata</taxon>
        <taxon>Craniata</taxon>
        <taxon>Vertebrata</taxon>
        <taxon>Euteleostomi</taxon>
        <taxon>Mammalia</taxon>
        <taxon>Eutheria</taxon>
        <taxon>Euarchontoglires</taxon>
        <taxon>Primates</taxon>
        <taxon>Haplorrhini</taxon>
        <taxon>Platyrrhini</taxon>
        <taxon>Cebidae</taxon>
        <taxon>Callitrichinae</taxon>
        <taxon>Saguinus</taxon>
    </lineage>
</organism>
<accession>A0ABQ9V6C3</accession>
<evidence type="ECO:0000313" key="1">
    <source>
        <dbReference type="EMBL" id="KAK2104929.1"/>
    </source>
</evidence>
<protein>
    <submittedName>
        <fullName evidence="1">Uncharacterized protein</fullName>
    </submittedName>
</protein>
<gene>
    <name evidence="1" type="ORF">P7K49_018785</name>
</gene>
<evidence type="ECO:0000313" key="2">
    <source>
        <dbReference type="Proteomes" id="UP001266305"/>
    </source>
</evidence>
<keyword evidence="2" id="KW-1185">Reference proteome</keyword>
<reference evidence="1 2" key="1">
    <citation type="submission" date="2023-05" db="EMBL/GenBank/DDBJ databases">
        <title>B98-5 Cell Line De Novo Hybrid Assembly: An Optical Mapping Approach.</title>
        <authorList>
            <person name="Kananen K."/>
            <person name="Auerbach J.A."/>
            <person name="Kautto E."/>
            <person name="Blachly J.S."/>
        </authorList>
    </citation>
    <scope>NUCLEOTIDE SEQUENCE [LARGE SCALE GENOMIC DNA]</scope>
    <source>
        <strain evidence="1">B95-8</strain>
        <tissue evidence="1">Cell line</tissue>
    </source>
</reference>
<sequence length="152" mass="16124">MPSAPSLSIRTPGNQVQESMRPWCPCGAKLTPKLLCGAHLCCFTCFSAAPPSSNLPVPPGQDPPRYPPLQAGLESSVVSPARPLCGASSACSYPCVHFLWTLPQPPASLQALPSFPWPATAASALSTPAPRVFLPRFRLHTAETSALTLYRT</sequence>
<proteinExistence type="predicted"/>
<name>A0ABQ9V6C3_SAGOE</name>
<dbReference type="EMBL" id="JASSZA010000008">
    <property type="protein sequence ID" value="KAK2104929.1"/>
    <property type="molecule type" value="Genomic_DNA"/>
</dbReference>
<comment type="caution">
    <text evidence="1">The sequence shown here is derived from an EMBL/GenBank/DDBJ whole genome shotgun (WGS) entry which is preliminary data.</text>
</comment>